<feature type="region of interest" description="Disordered" evidence="1">
    <location>
        <begin position="1"/>
        <end position="101"/>
    </location>
</feature>
<reference evidence="2" key="1">
    <citation type="submission" date="2019-10" db="EMBL/GenBank/DDBJ databases">
        <authorList>
            <consortium name="DOE Joint Genome Institute"/>
            <person name="Kuo A."/>
            <person name="Miyauchi S."/>
            <person name="Kiss E."/>
            <person name="Drula E."/>
            <person name="Kohler A."/>
            <person name="Sanchez-Garcia M."/>
            <person name="Andreopoulos B."/>
            <person name="Barry K.W."/>
            <person name="Bonito G."/>
            <person name="Buee M."/>
            <person name="Carver A."/>
            <person name="Chen C."/>
            <person name="Cichocki N."/>
            <person name="Clum A."/>
            <person name="Culley D."/>
            <person name="Crous P.W."/>
            <person name="Fauchery L."/>
            <person name="Girlanda M."/>
            <person name="Hayes R."/>
            <person name="Keri Z."/>
            <person name="LaButti K."/>
            <person name="Lipzen A."/>
            <person name="Lombard V."/>
            <person name="Magnuson J."/>
            <person name="Maillard F."/>
            <person name="Morin E."/>
            <person name="Murat C."/>
            <person name="Nolan M."/>
            <person name="Ohm R."/>
            <person name="Pangilinan J."/>
            <person name="Pereira M."/>
            <person name="Perotto S."/>
            <person name="Peter M."/>
            <person name="Riley R."/>
            <person name="Sitrit Y."/>
            <person name="Stielow B."/>
            <person name="Szollosi G."/>
            <person name="Zifcakova L."/>
            <person name="Stursova M."/>
            <person name="Spatafora J.W."/>
            <person name="Tedersoo L."/>
            <person name="Vaario L.-M."/>
            <person name="Yamada A."/>
            <person name="Yan M."/>
            <person name="Wang P."/>
            <person name="Xu J."/>
            <person name="Bruns T."/>
            <person name="Baldrian P."/>
            <person name="Vilgalys R."/>
            <person name="Henrissat B."/>
            <person name="Grigoriev I.V."/>
            <person name="Hibbett D."/>
            <person name="Nagy L.G."/>
            <person name="Martin F.M."/>
        </authorList>
    </citation>
    <scope>NUCLEOTIDE SEQUENCE</scope>
    <source>
        <strain evidence="2">Prilba</strain>
    </source>
</reference>
<keyword evidence="3" id="KW-1185">Reference proteome</keyword>
<organism evidence="2 3">
    <name type="scientific">Russula ochroleuca</name>
    <dbReference type="NCBI Taxonomy" id="152965"/>
    <lineage>
        <taxon>Eukaryota</taxon>
        <taxon>Fungi</taxon>
        <taxon>Dikarya</taxon>
        <taxon>Basidiomycota</taxon>
        <taxon>Agaricomycotina</taxon>
        <taxon>Agaricomycetes</taxon>
        <taxon>Russulales</taxon>
        <taxon>Russulaceae</taxon>
        <taxon>Russula</taxon>
    </lineage>
</organism>
<gene>
    <name evidence="2" type="ORF">DFH94DRAFT_304987</name>
</gene>
<feature type="region of interest" description="Disordered" evidence="1">
    <location>
        <begin position="188"/>
        <end position="313"/>
    </location>
</feature>
<feature type="compositionally biased region" description="Low complexity" evidence="1">
    <location>
        <begin position="299"/>
        <end position="313"/>
    </location>
</feature>
<dbReference type="OrthoDB" id="3323836at2759"/>
<feature type="compositionally biased region" description="Polar residues" evidence="1">
    <location>
        <begin position="213"/>
        <end position="223"/>
    </location>
</feature>
<proteinExistence type="predicted"/>
<feature type="compositionally biased region" description="Low complexity" evidence="1">
    <location>
        <begin position="231"/>
        <end position="245"/>
    </location>
</feature>
<name>A0A9P5N0A5_9AGAM</name>
<sequence>MTHGYSLRSNAKGRRGHQSTDDPDGQVEGPRYNASASTCSTSKGHDKSGAAAEGSATPHPPRAAAHNTRVPAQHSEHNIMSSSTTTPHHHTDKPGGPATTRYHRVRLEGNNNNPLETWDEIQAGRKREEVRRLAEAVRIRREQVVRGFEEEMRALRARIGALREECEVRVARVRREWERRRGRGEVVVVDSDSDSDLDPDPDEGSEMEVENNYAPTETSLTTDNTDDDEQWQQQWPSRSRSAPRWSRFETSSPPPPLSQRQQQQSHVGIGIPLSSGVGPSWLEPEAMEEENEDAHRQPWRQSQGRRQPQPLRRQPAQLMAIPISSVSLHAYATAALVPENRFGGTDVDKDSEMVITSWRGAHQRLGMRRRVRLVLPRTQLPPDQPEK</sequence>
<reference evidence="2" key="2">
    <citation type="journal article" date="2020" name="Nat. Commun.">
        <title>Large-scale genome sequencing of mycorrhizal fungi provides insights into the early evolution of symbiotic traits.</title>
        <authorList>
            <person name="Miyauchi S."/>
            <person name="Kiss E."/>
            <person name="Kuo A."/>
            <person name="Drula E."/>
            <person name="Kohler A."/>
            <person name="Sanchez-Garcia M."/>
            <person name="Morin E."/>
            <person name="Andreopoulos B."/>
            <person name="Barry K.W."/>
            <person name="Bonito G."/>
            <person name="Buee M."/>
            <person name="Carver A."/>
            <person name="Chen C."/>
            <person name="Cichocki N."/>
            <person name="Clum A."/>
            <person name="Culley D."/>
            <person name="Crous P.W."/>
            <person name="Fauchery L."/>
            <person name="Girlanda M."/>
            <person name="Hayes R.D."/>
            <person name="Keri Z."/>
            <person name="LaButti K."/>
            <person name="Lipzen A."/>
            <person name="Lombard V."/>
            <person name="Magnuson J."/>
            <person name="Maillard F."/>
            <person name="Murat C."/>
            <person name="Nolan M."/>
            <person name="Ohm R.A."/>
            <person name="Pangilinan J."/>
            <person name="Pereira M.F."/>
            <person name="Perotto S."/>
            <person name="Peter M."/>
            <person name="Pfister S."/>
            <person name="Riley R."/>
            <person name="Sitrit Y."/>
            <person name="Stielow J.B."/>
            <person name="Szollosi G."/>
            <person name="Zifcakova L."/>
            <person name="Stursova M."/>
            <person name="Spatafora J.W."/>
            <person name="Tedersoo L."/>
            <person name="Vaario L.M."/>
            <person name="Yamada A."/>
            <person name="Yan M."/>
            <person name="Wang P."/>
            <person name="Xu J."/>
            <person name="Bruns T."/>
            <person name="Baldrian P."/>
            <person name="Vilgalys R."/>
            <person name="Dunand C."/>
            <person name="Henrissat B."/>
            <person name="Grigoriev I.V."/>
            <person name="Hibbett D."/>
            <person name="Nagy L.G."/>
            <person name="Martin F.M."/>
        </authorList>
    </citation>
    <scope>NUCLEOTIDE SEQUENCE</scope>
    <source>
        <strain evidence="2">Prilba</strain>
    </source>
</reference>
<dbReference type="Proteomes" id="UP000759537">
    <property type="component" value="Unassembled WGS sequence"/>
</dbReference>
<evidence type="ECO:0000313" key="2">
    <source>
        <dbReference type="EMBL" id="KAF8483332.1"/>
    </source>
</evidence>
<feature type="compositionally biased region" description="Acidic residues" evidence="1">
    <location>
        <begin position="191"/>
        <end position="209"/>
    </location>
</feature>
<evidence type="ECO:0000256" key="1">
    <source>
        <dbReference type="SAM" id="MobiDB-lite"/>
    </source>
</evidence>
<dbReference type="AlphaFoldDB" id="A0A9P5N0A5"/>
<accession>A0A9P5N0A5</accession>
<protein>
    <submittedName>
        <fullName evidence="2">Uncharacterized protein</fullName>
    </submittedName>
</protein>
<comment type="caution">
    <text evidence="2">The sequence shown here is derived from an EMBL/GenBank/DDBJ whole genome shotgun (WGS) entry which is preliminary data.</text>
</comment>
<evidence type="ECO:0000313" key="3">
    <source>
        <dbReference type="Proteomes" id="UP000759537"/>
    </source>
</evidence>
<dbReference type="EMBL" id="WHVB01000004">
    <property type="protein sequence ID" value="KAF8483332.1"/>
    <property type="molecule type" value="Genomic_DNA"/>
</dbReference>